<dbReference type="GO" id="GO:0005815">
    <property type="term" value="C:microtubule organizing center"/>
    <property type="evidence" value="ECO:0007669"/>
    <property type="project" value="InterPro"/>
</dbReference>
<dbReference type="Proteomes" id="UP000178912">
    <property type="component" value="Unassembled WGS sequence"/>
</dbReference>
<feature type="region of interest" description="Disordered" evidence="4">
    <location>
        <begin position="302"/>
        <end position="330"/>
    </location>
</feature>
<name>A0A1E1LBQ4_9HELO</name>
<feature type="coiled-coil region" evidence="3">
    <location>
        <begin position="135"/>
        <end position="203"/>
    </location>
</feature>
<feature type="region of interest" description="Disordered" evidence="4">
    <location>
        <begin position="559"/>
        <end position="731"/>
    </location>
</feature>
<dbReference type="Pfam" id="PF07989">
    <property type="entry name" value="Cnn_1N"/>
    <property type="match status" value="1"/>
</dbReference>
<feature type="region of interest" description="Disordered" evidence="4">
    <location>
        <begin position="467"/>
        <end position="502"/>
    </location>
</feature>
<organism evidence="6 7">
    <name type="scientific">Rhynchosporium agropyri</name>
    <dbReference type="NCBI Taxonomy" id="914238"/>
    <lineage>
        <taxon>Eukaryota</taxon>
        <taxon>Fungi</taxon>
        <taxon>Dikarya</taxon>
        <taxon>Ascomycota</taxon>
        <taxon>Pezizomycotina</taxon>
        <taxon>Leotiomycetes</taxon>
        <taxon>Helotiales</taxon>
        <taxon>Ploettnerulaceae</taxon>
        <taxon>Rhynchosporium</taxon>
    </lineage>
</organism>
<feature type="region of interest" description="Disordered" evidence="4">
    <location>
        <begin position="260"/>
        <end position="285"/>
    </location>
</feature>
<evidence type="ECO:0000259" key="5">
    <source>
        <dbReference type="Pfam" id="PF07989"/>
    </source>
</evidence>
<evidence type="ECO:0000256" key="1">
    <source>
        <dbReference type="ARBA" id="ARBA00004496"/>
    </source>
</evidence>
<feature type="compositionally biased region" description="Basic and acidic residues" evidence="4">
    <location>
        <begin position="559"/>
        <end position="571"/>
    </location>
</feature>
<feature type="compositionally biased region" description="Basic and acidic residues" evidence="4">
    <location>
        <begin position="398"/>
        <end position="413"/>
    </location>
</feature>
<dbReference type="OrthoDB" id="10251744at2759"/>
<evidence type="ECO:0000256" key="2">
    <source>
        <dbReference type="ARBA" id="ARBA00022490"/>
    </source>
</evidence>
<keyword evidence="3" id="KW-0175">Coiled coil</keyword>
<dbReference type="GO" id="GO:0005737">
    <property type="term" value="C:cytoplasm"/>
    <property type="evidence" value="ECO:0007669"/>
    <property type="project" value="UniProtKB-SubCell"/>
</dbReference>
<feature type="compositionally biased region" description="Polar residues" evidence="4">
    <location>
        <begin position="629"/>
        <end position="649"/>
    </location>
</feature>
<feature type="region of interest" description="Disordered" evidence="4">
    <location>
        <begin position="382"/>
        <end position="424"/>
    </location>
</feature>
<evidence type="ECO:0000313" key="6">
    <source>
        <dbReference type="EMBL" id="CZT07139.1"/>
    </source>
</evidence>
<evidence type="ECO:0000313" key="7">
    <source>
        <dbReference type="Proteomes" id="UP000178912"/>
    </source>
</evidence>
<feature type="compositionally biased region" description="Basic and acidic residues" evidence="4">
    <location>
        <begin position="58"/>
        <end position="79"/>
    </location>
</feature>
<dbReference type="AlphaFoldDB" id="A0A1E1LBQ4"/>
<reference evidence="7" key="1">
    <citation type="submission" date="2016-03" db="EMBL/GenBank/DDBJ databases">
        <authorList>
            <person name="Guldener U."/>
        </authorList>
    </citation>
    <scope>NUCLEOTIDE SEQUENCE [LARGE SCALE GENOMIC DNA]</scope>
    <source>
        <strain evidence="7">04CH-RAC-A.6.1</strain>
    </source>
</reference>
<feature type="compositionally biased region" description="Polar residues" evidence="4">
    <location>
        <begin position="572"/>
        <end position="581"/>
    </location>
</feature>
<feature type="domain" description="Centrosomin N-terminal motif 1" evidence="5">
    <location>
        <begin position="111"/>
        <end position="179"/>
    </location>
</feature>
<dbReference type="InterPro" id="IPR012943">
    <property type="entry name" value="Cnn_1N"/>
</dbReference>
<gene>
    <name evidence="6" type="ORF">RAG0_12699</name>
</gene>
<evidence type="ECO:0000256" key="4">
    <source>
        <dbReference type="SAM" id="MobiDB-lite"/>
    </source>
</evidence>
<feature type="compositionally biased region" description="Polar residues" evidence="4">
    <location>
        <begin position="17"/>
        <end position="38"/>
    </location>
</feature>
<evidence type="ECO:0000256" key="3">
    <source>
        <dbReference type="SAM" id="Coils"/>
    </source>
</evidence>
<comment type="subcellular location">
    <subcellularLocation>
        <location evidence="1">Cytoplasm</location>
    </subcellularLocation>
</comment>
<dbReference type="EMBL" id="FJUX01000092">
    <property type="protein sequence ID" value="CZT07139.1"/>
    <property type="molecule type" value="Genomic_DNA"/>
</dbReference>
<proteinExistence type="predicted"/>
<feature type="region of interest" description="Disordered" evidence="4">
    <location>
        <begin position="1"/>
        <end position="104"/>
    </location>
</feature>
<keyword evidence="7" id="KW-1185">Reference proteome</keyword>
<accession>A0A1E1LBQ4</accession>
<keyword evidence="2" id="KW-0963">Cytoplasm</keyword>
<sequence length="810" mass="89932">MEESLGSRRARGLPRPDSSTSSHNTRMTPSSSNSSTAHLPQRVQDLTARGASGSLLQDRLRERKVESARQRRRSIDPAVERGVQSSPVKGSRDDRRPSSSGIVAGKNIGVKQIEDAVSTLHKQNFDLKLELFHRRQRQETLEARLEAAERKLEEQAELAEINDDLLAELEKRDQAVEEAVGIIVQLEEKVDRLIQEREDVKAFDAVYEPGYFPPQDNDFSSSPPQFEKEAQSLPMPKKISRMPSFLSETTEGNEALRSLYLPHNGHSDSTLPKLPEEGFQDGMDSPRLSLLSESSFISVYGAKLQPPSRDLDESEEPRRHRKSSSIEKWVDDRPSANTVVTPQKVIPSLRKSQFLSINDVLESPLQRLEKLKHTLEKTEKGLNSARDAAIKDRRRSREVRPVHTDKKSFDRQHQHTLPPTPDTISTNTLRNFRSSTETLSQNHMNTTFLNSTSTFRDTAHHAFQSQLSIRPRSAGETVTSRREGHGWDTPGDDTTTDAGSVDSTLSTTTFDAQFSHDGRKRVVAPDLFTFSGGDWGRGYEPSFPAHTTTSRSRYDALRRSSVIDDHPRSDDTVTNYSSHYNTYDDDSSPPLQHPNQDYEYGISPISTTPKPDLPDRRSSLSAVMKLRKSNTNSTASQAPTTQASDSPGSATREKKSRIPNLRLFGRGDSAPPPSSPTKIPVSHALPRPRAGPTRSSGYFADAHTGAYQGEEEEGARATPPPIMRQRGGRERPVSVVGVGGMVRRGSSFVDAQEQERVEYGSGNGRARQGSVNAVMSGNLSAEMGTRDEEASKAKKWFGLQVGRAGSVRRN</sequence>
<protein>
    <recommendedName>
        <fullName evidence="5">Centrosomin N-terminal motif 1 domain-containing protein</fullName>
    </recommendedName>
</protein>